<dbReference type="GO" id="GO:0005212">
    <property type="term" value="F:structural constituent of eye lens"/>
    <property type="evidence" value="ECO:0000318"/>
    <property type="project" value="GO_Central"/>
</dbReference>
<dbReference type="GO" id="GO:0002088">
    <property type="term" value="P:lens development in camera-type eye"/>
    <property type="evidence" value="ECO:0000318"/>
    <property type="project" value="GO_Central"/>
</dbReference>
<evidence type="ECO:0000313" key="6">
    <source>
        <dbReference type="Ensembl" id="ENSOANP00000037121.1"/>
    </source>
</evidence>
<accession>A0A6I8N7Z2</accession>
<keyword evidence="3" id="KW-0273">Eye lens protein</keyword>
<dbReference type="InterPro" id="IPR050252">
    <property type="entry name" value="Beta/Gamma-Crystallin"/>
</dbReference>
<feature type="domain" description="Beta/gamma crystallin 'Greek key'" evidence="5">
    <location>
        <begin position="2"/>
        <end position="40"/>
    </location>
</feature>
<dbReference type="InterPro" id="IPR011024">
    <property type="entry name" value="G_crystallin-like"/>
</dbReference>
<evidence type="ECO:0000313" key="7">
    <source>
        <dbReference type="Proteomes" id="UP000002279"/>
    </source>
</evidence>
<dbReference type="Pfam" id="PF00030">
    <property type="entry name" value="Crystall"/>
    <property type="match status" value="1"/>
</dbReference>
<dbReference type="GO" id="GO:0007601">
    <property type="term" value="P:visual perception"/>
    <property type="evidence" value="ECO:0000318"/>
    <property type="project" value="GO_Central"/>
</dbReference>
<evidence type="ECO:0000256" key="3">
    <source>
        <dbReference type="ARBA" id="ARBA00022613"/>
    </source>
</evidence>
<dbReference type="InParanoid" id="A0A6I8N7Z2"/>
<dbReference type="Proteomes" id="UP000002279">
    <property type="component" value="Chromosome 7"/>
</dbReference>
<dbReference type="Ensembl" id="ENSOANT00000047717.1">
    <property type="protein sequence ID" value="ENSOANP00000037121.1"/>
    <property type="gene ID" value="ENSOANG00000041548.1"/>
</dbReference>
<evidence type="ECO:0000256" key="1">
    <source>
        <dbReference type="ARBA" id="ARBA00003689"/>
    </source>
</evidence>
<dbReference type="SMART" id="SM00247">
    <property type="entry name" value="XTALbg"/>
    <property type="match status" value="2"/>
</dbReference>
<evidence type="ECO:0000259" key="5">
    <source>
        <dbReference type="PROSITE" id="PS50915"/>
    </source>
</evidence>
<comment type="function">
    <text evidence="1">Crystallins are the dominant structural components of the vertebrate eye lens.</text>
</comment>
<dbReference type="PANTHER" id="PTHR11818:SF119">
    <property type="entry name" value="GAMMA-CRYSTALLIN D"/>
    <property type="match status" value="1"/>
</dbReference>
<protein>
    <recommendedName>
        <fullName evidence="5">Beta/gamma crystallin 'Greek key' domain-containing protein</fullName>
    </recommendedName>
</protein>
<organism evidence="6 7">
    <name type="scientific">Ornithorhynchus anatinus</name>
    <name type="common">Duckbill platypus</name>
    <dbReference type="NCBI Taxonomy" id="9258"/>
    <lineage>
        <taxon>Eukaryota</taxon>
        <taxon>Metazoa</taxon>
        <taxon>Chordata</taxon>
        <taxon>Craniata</taxon>
        <taxon>Vertebrata</taxon>
        <taxon>Euteleostomi</taxon>
        <taxon>Mammalia</taxon>
        <taxon>Monotremata</taxon>
        <taxon>Ornithorhynchidae</taxon>
        <taxon>Ornithorhynchus</taxon>
    </lineage>
</organism>
<proteinExistence type="inferred from homology"/>
<keyword evidence="4" id="KW-0677">Repeat</keyword>
<dbReference type="GeneTree" id="ENSGT00940000159232"/>
<name>A0A6I8N7Z2_ORNAN</name>
<sequence>MGKIIFYEDRAFRGRCHERSSDHSNLQAYFSRCNSIRVESGSWMFYLRPGDYPDYQHWMGLSDAVRSCRLIPAVSNPCPCTPRLISGNWDPQGFFLGLQHDCPASVQHHRIRLSLLSVLEGCWILYEMANSGAGSFCCGLASNGRFPDWGAADARAGSLRRVLDLYGDPFARILHLAVNKGFPV</sequence>
<dbReference type="PANTHER" id="PTHR11818">
    <property type="entry name" value="BETA/GAMMA CRYSTALLIN"/>
    <property type="match status" value="1"/>
</dbReference>
<reference evidence="6" key="3">
    <citation type="submission" date="2025-09" db="UniProtKB">
        <authorList>
            <consortium name="Ensembl"/>
        </authorList>
    </citation>
    <scope>IDENTIFICATION</scope>
    <source>
        <strain evidence="6">Glennie</strain>
    </source>
</reference>
<reference evidence="6 7" key="1">
    <citation type="journal article" date="2008" name="Nature">
        <title>Genome analysis of the platypus reveals unique signatures of evolution.</title>
        <authorList>
            <person name="Warren W.C."/>
            <person name="Hillier L.W."/>
            <person name="Marshall Graves J.A."/>
            <person name="Birney E."/>
            <person name="Ponting C.P."/>
            <person name="Grutzner F."/>
            <person name="Belov K."/>
            <person name="Miller W."/>
            <person name="Clarke L."/>
            <person name="Chinwalla A.T."/>
            <person name="Yang S.P."/>
            <person name="Heger A."/>
            <person name="Locke D.P."/>
            <person name="Miethke P."/>
            <person name="Waters P.D."/>
            <person name="Veyrunes F."/>
            <person name="Fulton L."/>
            <person name="Fulton B."/>
            <person name="Graves T."/>
            <person name="Wallis J."/>
            <person name="Puente X.S."/>
            <person name="Lopez-Otin C."/>
            <person name="Ordonez G.R."/>
            <person name="Eichler E.E."/>
            <person name="Chen L."/>
            <person name="Cheng Z."/>
            <person name="Deakin J.E."/>
            <person name="Alsop A."/>
            <person name="Thompson K."/>
            <person name="Kirby P."/>
            <person name="Papenfuss A.T."/>
            <person name="Wakefield M.J."/>
            <person name="Olender T."/>
            <person name="Lancet D."/>
            <person name="Huttley G.A."/>
            <person name="Smit A.F."/>
            <person name="Pask A."/>
            <person name="Temple-Smith P."/>
            <person name="Batzer M.A."/>
            <person name="Walker J.A."/>
            <person name="Konkel M.K."/>
            <person name="Harris R.S."/>
            <person name="Whittington C.M."/>
            <person name="Wong E.S."/>
            <person name="Gemmell N.J."/>
            <person name="Buschiazzo E."/>
            <person name="Vargas Jentzsch I.M."/>
            <person name="Merkel A."/>
            <person name="Schmitz J."/>
            <person name="Zemann A."/>
            <person name="Churakov G."/>
            <person name="Kriegs J.O."/>
            <person name="Brosius J."/>
            <person name="Murchison E.P."/>
            <person name="Sachidanandam R."/>
            <person name="Smith C."/>
            <person name="Hannon G.J."/>
            <person name="Tsend-Ayush E."/>
            <person name="McMillan D."/>
            <person name="Attenborough R."/>
            <person name="Rens W."/>
            <person name="Ferguson-Smith M."/>
            <person name="Lefevre C.M."/>
            <person name="Sharp J.A."/>
            <person name="Nicholas K.R."/>
            <person name="Ray D.A."/>
            <person name="Kube M."/>
            <person name="Reinhardt R."/>
            <person name="Pringle T.H."/>
            <person name="Taylor J."/>
            <person name="Jones R.C."/>
            <person name="Nixon B."/>
            <person name="Dacheux J.L."/>
            <person name="Niwa H."/>
            <person name="Sekita Y."/>
            <person name="Huang X."/>
            <person name="Stark A."/>
            <person name="Kheradpour P."/>
            <person name="Kellis M."/>
            <person name="Flicek P."/>
            <person name="Chen Y."/>
            <person name="Webber C."/>
            <person name="Hardison R."/>
            <person name="Nelson J."/>
            <person name="Hallsworth-Pepin K."/>
            <person name="Delehaunty K."/>
            <person name="Markovic C."/>
            <person name="Minx P."/>
            <person name="Feng Y."/>
            <person name="Kremitzki C."/>
            <person name="Mitreva M."/>
            <person name="Glasscock J."/>
            <person name="Wylie T."/>
            <person name="Wohldmann P."/>
            <person name="Thiru P."/>
            <person name="Nhan M.N."/>
            <person name="Pohl C.S."/>
            <person name="Smith S.M."/>
            <person name="Hou S."/>
            <person name="Nefedov M."/>
            <person name="de Jong P.J."/>
            <person name="Renfree M.B."/>
            <person name="Mardis E.R."/>
            <person name="Wilson R.K."/>
        </authorList>
    </citation>
    <scope>NUCLEOTIDE SEQUENCE [LARGE SCALE GENOMIC DNA]</scope>
    <source>
        <strain evidence="6 7">Glennie</strain>
    </source>
</reference>
<dbReference type="AlphaFoldDB" id="A0A6I8N7Z2"/>
<dbReference type="FunFam" id="2.60.20.10:FF:000001">
    <property type="entry name" value="Crystallin gamma S"/>
    <property type="match status" value="1"/>
</dbReference>
<dbReference type="Gene3D" id="2.60.20.10">
    <property type="entry name" value="Crystallins"/>
    <property type="match status" value="2"/>
</dbReference>
<keyword evidence="7" id="KW-1185">Reference proteome</keyword>
<reference evidence="6" key="2">
    <citation type="submission" date="2025-08" db="UniProtKB">
        <authorList>
            <consortium name="Ensembl"/>
        </authorList>
    </citation>
    <scope>IDENTIFICATION</scope>
    <source>
        <strain evidence="6">Glennie</strain>
    </source>
</reference>
<comment type="similarity">
    <text evidence="2">Belongs to the beta/gamma-crystallin family.</text>
</comment>
<evidence type="ECO:0000256" key="4">
    <source>
        <dbReference type="ARBA" id="ARBA00022737"/>
    </source>
</evidence>
<dbReference type="PROSITE" id="PS50915">
    <property type="entry name" value="CRYSTALLIN_BETA_GAMMA"/>
    <property type="match status" value="1"/>
</dbReference>
<evidence type="ECO:0000256" key="2">
    <source>
        <dbReference type="ARBA" id="ARBA00009646"/>
    </source>
</evidence>
<dbReference type="InterPro" id="IPR001064">
    <property type="entry name" value="Beta/gamma_crystallin"/>
</dbReference>
<dbReference type="SUPFAM" id="SSF49695">
    <property type="entry name" value="gamma-Crystallin-like"/>
    <property type="match status" value="1"/>
</dbReference>